<sequence>MNTTIRNRAAALSVAAVVGVAGVAITGGSALASTNSPTDSGSSAEVSGAVAAHSDGYPANASGYADELVRAWAVGSDAAVGEYATPDVVEALSEHGDEHATQWDRVAADGAAESSSVVYKNTATGELLTFDVDNEAATHGDHPAVHHVQFKDRSQPSH</sequence>
<comment type="caution">
    <text evidence="2">The sequence shown here is derived from an EMBL/GenBank/DDBJ whole genome shotgun (WGS) entry which is preliminary data.</text>
</comment>
<evidence type="ECO:0000256" key="1">
    <source>
        <dbReference type="SAM" id="SignalP"/>
    </source>
</evidence>
<protein>
    <submittedName>
        <fullName evidence="2">Uncharacterized protein</fullName>
    </submittedName>
</protein>
<dbReference type="RefSeq" id="WP_167951660.1">
    <property type="nucleotide sequence ID" value="NZ_BAAAPQ010000041.1"/>
</dbReference>
<keyword evidence="1" id="KW-0732">Signal</keyword>
<feature type="signal peptide" evidence="1">
    <location>
        <begin position="1"/>
        <end position="32"/>
    </location>
</feature>
<organism evidence="2 3">
    <name type="scientific">Brevibacterium marinum</name>
    <dbReference type="NCBI Taxonomy" id="418643"/>
    <lineage>
        <taxon>Bacteria</taxon>
        <taxon>Bacillati</taxon>
        <taxon>Actinomycetota</taxon>
        <taxon>Actinomycetes</taxon>
        <taxon>Micrococcales</taxon>
        <taxon>Brevibacteriaceae</taxon>
        <taxon>Brevibacterium</taxon>
    </lineage>
</organism>
<feature type="chain" id="PRO_5033000824" evidence="1">
    <location>
        <begin position="33"/>
        <end position="158"/>
    </location>
</feature>
<name>A0A846S515_9MICO</name>
<evidence type="ECO:0000313" key="3">
    <source>
        <dbReference type="Proteomes" id="UP000576792"/>
    </source>
</evidence>
<keyword evidence="3" id="KW-1185">Reference proteome</keyword>
<dbReference type="Proteomes" id="UP000576792">
    <property type="component" value="Unassembled WGS sequence"/>
</dbReference>
<evidence type="ECO:0000313" key="2">
    <source>
        <dbReference type="EMBL" id="NJC58068.1"/>
    </source>
</evidence>
<reference evidence="2 3" key="1">
    <citation type="submission" date="2020-03" db="EMBL/GenBank/DDBJ databases">
        <title>Sequencing the genomes of 1000 actinobacteria strains.</title>
        <authorList>
            <person name="Klenk H.-P."/>
        </authorList>
    </citation>
    <scope>NUCLEOTIDE SEQUENCE [LARGE SCALE GENOMIC DNA]</scope>
    <source>
        <strain evidence="2 3">DSM 18964</strain>
    </source>
</reference>
<dbReference type="AlphaFoldDB" id="A0A846S515"/>
<proteinExistence type="predicted"/>
<accession>A0A846S515</accession>
<dbReference type="EMBL" id="JAATJN010000001">
    <property type="protein sequence ID" value="NJC58068.1"/>
    <property type="molecule type" value="Genomic_DNA"/>
</dbReference>
<gene>
    <name evidence="2" type="ORF">BKA07_003103</name>
</gene>